<dbReference type="RefSeq" id="WP_245591385.1">
    <property type="nucleotide sequence ID" value="NZ_AXWS01000015.1"/>
</dbReference>
<dbReference type="Proteomes" id="UP000675920">
    <property type="component" value="Unplaced"/>
</dbReference>
<evidence type="ECO:0000313" key="2">
    <source>
        <dbReference type="RefSeq" id="WP_245591385.1"/>
    </source>
</evidence>
<organism evidence="1 2">
    <name type="scientific">Derxia gummosa DSM 723</name>
    <dbReference type="NCBI Taxonomy" id="1121388"/>
    <lineage>
        <taxon>Bacteria</taxon>
        <taxon>Pseudomonadati</taxon>
        <taxon>Pseudomonadota</taxon>
        <taxon>Betaproteobacteria</taxon>
        <taxon>Burkholderiales</taxon>
        <taxon>Alcaligenaceae</taxon>
        <taxon>Derxia</taxon>
    </lineage>
</organism>
<keyword evidence="1" id="KW-1185">Reference proteome</keyword>
<dbReference type="AlphaFoldDB" id="A0A9U5GGZ8"/>
<sequence>MNTTPTEITPMPISGEATFVKMTADGRKVEVIDGYVCLNGVPEAGGLVEIGEHPNRQAIRSAVPGATHVAGRIPLRHDEAAIAIGALTAAQRKVDADPVAINERIRKAVFVRQRDQGVE</sequence>
<proteinExistence type="predicted"/>
<reference evidence="2" key="1">
    <citation type="submission" date="2025-08" db="UniProtKB">
        <authorList>
            <consortium name="RefSeq"/>
        </authorList>
    </citation>
    <scope>IDENTIFICATION</scope>
</reference>
<name>A0A9U5GGZ8_9BURK</name>
<accession>A0A9U5GGZ8</accession>
<evidence type="ECO:0000313" key="1">
    <source>
        <dbReference type="Proteomes" id="UP000675920"/>
    </source>
</evidence>
<protein>
    <submittedName>
        <fullName evidence="2">Uncharacterized protein</fullName>
    </submittedName>
</protein>